<proteinExistence type="inferred from homology"/>
<organism evidence="2 3">
    <name type="scientific">Plasticicumulans acidivorans</name>
    <dbReference type="NCBI Taxonomy" id="886464"/>
    <lineage>
        <taxon>Bacteria</taxon>
        <taxon>Pseudomonadati</taxon>
        <taxon>Pseudomonadota</taxon>
        <taxon>Gammaproteobacteria</taxon>
        <taxon>Candidatus Competibacteraceae</taxon>
        <taxon>Plasticicumulans</taxon>
    </lineage>
</organism>
<dbReference type="EMBL" id="QGTJ01000018">
    <property type="protein sequence ID" value="PWV58381.1"/>
    <property type="molecule type" value="Genomic_DNA"/>
</dbReference>
<name>A0A317MRJ4_9GAMM</name>
<evidence type="ECO:0000313" key="2">
    <source>
        <dbReference type="EMBL" id="PWV58381.1"/>
    </source>
</evidence>
<dbReference type="PANTHER" id="PTHR38036">
    <property type="entry name" value="UPF0250 PROTEIN YBED"/>
    <property type="match status" value="1"/>
</dbReference>
<sequence length="87" mass="9468">MNSSASPLVFPCDFPIKAFGSGDDFVELVIELIGQHAPGLDTRGVRVQDSRNGRYRAVTVVVHAQSRPQLDAIYSSLSAHERVVMAL</sequence>
<gene>
    <name evidence="2" type="ORF">C7443_11813</name>
</gene>
<dbReference type="Pfam" id="PF04359">
    <property type="entry name" value="DUF493"/>
    <property type="match status" value="1"/>
</dbReference>
<accession>A0A317MRJ4</accession>
<dbReference type="RefSeq" id="WP_110020585.1">
    <property type="nucleotide sequence ID" value="NZ_QGTJ01000018.1"/>
</dbReference>
<reference evidence="2 3" key="1">
    <citation type="submission" date="2018-05" db="EMBL/GenBank/DDBJ databases">
        <title>Genomic Encyclopedia of Type Strains, Phase IV (KMG-IV): sequencing the most valuable type-strain genomes for metagenomic binning, comparative biology and taxonomic classification.</title>
        <authorList>
            <person name="Goeker M."/>
        </authorList>
    </citation>
    <scope>NUCLEOTIDE SEQUENCE [LARGE SCALE GENOMIC DNA]</scope>
    <source>
        <strain evidence="2 3">DSM 23606</strain>
    </source>
</reference>
<dbReference type="InterPro" id="IPR027471">
    <property type="entry name" value="YbeD-like_sf"/>
</dbReference>
<evidence type="ECO:0000313" key="3">
    <source>
        <dbReference type="Proteomes" id="UP000246569"/>
    </source>
</evidence>
<dbReference type="GO" id="GO:0005829">
    <property type="term" value="C:cytosol"/>
    <property type="evidence" value="ECO:0007669"/>
    <property type="project" value="TreeGrafter"/>
</dbReference>
<comment type="caution">
    <text evidence="2">The sequence shown here is derived from an EMBL/GenBank/DDBJ whole genome shotgun (WGS) entry which is preliminary data.</text>
</comment>
<keyword evidence="3" id="KW-1185">Reference proteome</keyword>
<dbReference type="AlphaFoldDB" id="A0A317MRJ4"/>
<dbReference type="SUPFAM" id="SSF117991">
    <property type="entry name" value="YbeD/HP0495-like"/>
    <property type="match status" value="1"/>
</dbReference>
<evidence type="ECO:0000256" key="1">
    <source>
        <dbReference type="ARBA" id="ARBA00008460"/>
    </source>
</evidence>
<dbReference type="OrthoDB" id="9793424at2"/>
<dbReference type="Gene3D" id="3.30.70.260">
    <property type="match status" value="1"/>
</dbReference>
<comment type="similarity">
    <text evidence="1">Belongs to the UPF0250 family.</text>
</comment>
<dbReference type="PANTHER" id="PTHR38036:SF1">
    <property type="entry name" value="UPF0250 PROTEIN YBED"/>
    <property type="match status" value="1"/>
</dbReference>
<dbReference type="Proteomes" id="UP000246569">
    <property type="component" value="Unassembled WGS sequence"/>
</dbReference>
<dbReference type="InterPro" id="IPR007454">
    <property type="entry name" value="UPF0250_YbeD-like"/>
</dbReference>
<protein>
    <submittedName>
        <fullName evidence="2">Uncharacterized protein</fullName>
    </submittedName>
</protein>